<dbReference type="Proteomes" id="UP000243207">
    <property type="component" value="Chromosome I"/>
</dbReference>
<protein>
    <submittedName>
        <fullName evidence="4">Putative signal transducing protein</fullName>
    </submittedName>
</protein>
<dbReference type="Gene3D" id="3.30.70.790">
    <property type="entry name" value="UreE, C-terminal domain"/>
    <property type="match status" value="1"/>
</dbReference>
<name>A0A1H1XJV2_9GAMM</name>
<accession>A0A1H1XJV2</accession>
<dbReference type="STRING" id="487184.SAMN05216421_2883"/>
<proteinExistence type="predicted"/>
<evidence type="ECO:0000313" key="5">
    <source>
        <dbReference type="Proteomes" id="UP000243207"/>
    </source>
</evidence>
<evidence type="ECO:0000313" key="4">
    <source>
        <dbReference type="EMBL" id="SDT09507.1"/>
    </source>
</evidence>
<keyword evidence="5" id="KW-1185">Reference proteome</keyword>
<sequence length="113" mass="12264">MQLIYRASDITEAHIVSGMLQAHGLEAFVGGHYLQGAIGDMAVQNFAVVHVADEDVTEAKRLIADYEGRADSETDREKSGALRRADGMGSSPMTRLVAAIVTLVCMLIVLFIW</sequence>
<evidence type="ECO:0000259" key="3">
    <source>
        <dbReference type="Pfam" id="PF09413"/>
    </source>
</evidence>
<evidence type="ECO:0000256" key="1">
    <source>
        <dbReference type="SAM" id="MobiDB-lite"/>
    </source>
</evidence>
<keyword evidence="2" id="KW-0812">Transmembrane</keyword>
<dbReference type="OrthoDB" id="6197669at2"/>
<dbReference type="AlphaFoldDB" id="A0A1H1XJV2"/>
<feature type="domain" description="DUF2007" evidence="3">
    <location>
        <begin position="1"/>
        <end position="67"/>
    </location>
</feature>
<organism evidence="4 5">
    <name type="scientific">Halopseudomonas xinjiangensis</name>
    <dbReference type="NCBI Taxonomy" id="487184"/>
    <lineage>
        <taxon>Bacteria</taxon>
        <taxon>Pseudomonadati</taxon>
        <taxon>Pseudomonadota</taxon>
        <taxon>Gammaproteobacteria</taxon>
        <taxon>Pseudomonadales</taxon>
        <taxon>Pseudomonadaceae</taxon>
        <taxon>Halopseudomonas</taxon>
    </lineage>
</organism>
<keyword evidence="2" id="KW-1133">Transmembrane helix</keyword>
<reference evidence="5" key="1">
    <citation type="submission" date="2016-10" db="EMBL/GenBank/DDBJ databases">
        <authorList>
            <person name="Varghese N."/>
            <person name="Submissions S."/>
        </authorList>
    </citation>
    <scope>NUCLEOTIDE SEQUENCE [LARGE SCALE GENOMIC DNA]</scope>
    <source>
        <strain evidence="5">NRRL B-51270</strain>
    </source>
</reference>
<keyword evidence="2" id="KW-0472">Membrane</keyword>
<evidence type="ECO:0000256" key="2">
    <source>
        <dbReference type="SAM" id="Phobius"/>
    </source>
</evidence>
<dbReference type="InterPro" id="IPR018551">
    <property type="entry name" value="DUF2007"/>
</dbReference>
<gene>
    <name evidence="4" type="ORF">SAMN05216421_2883</name>
</gene>
<feature type="transmembrane region" description="Helical" evidence="2">
    <location>
        <begin position="93"/>
        <end position="112"/>
    </location>
</feature>
<dbReference type="Pfam" id="PF09413">
    <property type="entry name" value="DUF2007"/>
    <property type="match status" value="1"/>
</dbReference>
<feature type="region of interest" description="Disordered" evidence="1">
    <location>
        <begin position="69"/>
        <end position="89"/>
    </location>
</feature>
<dbReference type="EMBL" id="LT629736">
    <property type="protein sequence ID" value="SDT09507.1"/>
    <property type="molecule type" value="Genomic_DNA"/>
</dbReference>
<dbReference type="RefSeq" id="WP_093396102.1">
    <property type="nucleotide sequence ID" value="NZ_LT629736.1"/>
</dbReference>
<feature type="compositionally biased region" description="Basic and acidic residues" evidence="1">
    <location>
        <begin position="69"/>
        <end position="86"/>
    </location>
</feature>